<dbReference type="GO" id="GO:0032131">
    <property type="term" value="F:alkylated DNA binding"/>
    <property type="evidence" value="ECO:0007669"/>
    <property type="project" value="TreeGrafter"/>
</dbReference>
<dbReference type="RefSeq" id="WP_131799562.1">
    <property type="nucleotide sequence ID" value="NZ_FAOZ01000027.1"/>
</dbReference>
<sequence length="333" mass="35728">MSPPSQPLPASPSAPAAAVGTRVWHRFRIPARPPFRWDHSLDFVCGFPATRGEQVVAGAHLVKAWRIDGCLLLTRIGPWPADDEGAGADPGGGPGVGGDGPGVEVTVAAPHSPSEDVLDALTDRLRFYLSLDDDLTAFAAAAAADPPFARVEHRLHGYHQVKFPSPYENIVWAILAQRTPITAARAVKLRLMQHLNPPLAGFGAEVTPFPSPDQLAELPLEVLTGILGNSRKAGYVSGSVRRLLEIEETFLRTGDVDEVERFLLSLPGIGPWSATFVMIRGLGRMERLPTDTELLKAGRRVYGAEVSASDLVSLAAPYGAQVGYWAHYLRAGG</sequence>
<dbReference type="GO" id="GO:0032993">
    <property type="term" value="C:protein-DNA complex"/>
    <property type="evidence" value="ECO:0007669"/>
    <property type="project" value="TreeGrafter"/>
</dbReference>
<dbReference type="EMBL" id="FAOZ01000027">
    <property type="protein sequence ID" value="CUU59346.1"/>
    <property type="molecule type" value="Genomic_DNA"/>
</dbReference>
<reference evidence="7" key="1">
    <citation type="submission" date="2015-11" db="EMBL/GenBank/DDBJ databases">
        <authorList>
            <person name="Varghese N."/>
        </authorList>
    </citation>
    <scope>NUCLEOTIDE SEQUENCE [LARGE SCALE GENOMIC DNA]</scope>
    <source>
        <strain evidence="7">DSM 45899</strain>
    </source>
</reference>
<protein>
    <recommendedName>
        <fullName evidence="2">DNA-3-methyladenine glycosylase II</fullName>
        <ecNumber evidence="2">3.2.2.21</ecNumber>
    </recommendedName>
</protein>
<keyword evidence="4" id="KW-0234">DNA repair</keyword>
<evidence type="ECO:0000259" key="5">
    <source>
        <dbReference type="SMART" id="SM00478"/>
    </source>
</evidence>
<accession>A0A0S4QWH5</accession>
<dbReference type="PANTHER" id="PTHR43003">
    <property type="entry name" value="DNA-3-METHYLADENINE GLYCOSYLASE"/>
    <property type="match status" value="1"/>
</dbReference>
<organism evidence="6 7">
    <name type="scientific">Parafrankia irregularis</name>
    <dbReference type="NCBI Taxonomy" id="795642"/>
    <lineage>
        <taxon>Bacteria</taxon>
        <taxon>Bacillati</taxon>
        <taxon>Actinomycetota</taxon>
        <taxon>Actinomycetes</taxon>
        <taxon>Frankiales</taxon>
        <taxon>Frankiaceae</taxon>
        <taxon>Parafrankia</taxon>
    </lineage>
</organism>
<comment type="catalytic activity">
    <reaction evidence="1">
        <text>Hydrolysis of alkylated DNA, releasing 3-methyladenine, 3-methylguanine, 7-methylguanine and 7-methyladenine.</text>
        <dbReference type="EC" id="3.2.2.21"/>
    </reaction>
</comment>
<evidence type="ECO:0000313" key="7">
    <source>
        <dbReference type="Proteomes" id="UP000198802"/>
    </source>
</evidence>
<dbReference type="EC" id="3.2.2.21" evidence="2"/>
<dbReference type="GO" id="GO:0006307">
    <property type="term" value="P:DNA alkylation repair"/>
    <property type="evidence" value="ECO:0007669"/>
    <property type="project" value="TreeGrafter"/>
</dbReference>
<dbReference type="GO" id="GO:0043916">
    <property type="term" value="F:DNA-7-methylguanine glycosylase activity"/>
    <property type="evidence" value="ECO:0007669"/>
    <property type="project" value="TreeGrafter"/>
</dbReference>
<keyword evidence="7" id="KW-1185">Reference proteome</keyword>
<dbReference type="InterPro" id="IPR003265">
    <property type="entry name" value="HhH-GPD_domain"/>
</dbReference>
<dbReference type="Proteomes" id="UP000198802">
    <property type="component" value="Unassembled WGS sequence"/>
</dbReference>
<feature type="domain" description="HhH-GPD" evidence="5">
    <location>
        <begin position="175"/>
        <end position="332"/>
    </location>
</feature>
<dbReference type="SUPFAM" id="SSF48150">
    <property type="entry name" value="DNA-glycosylase"/>
    <property type="match status" value="1"/>
</dbReference>
<dbReference type="PANTHER" id="PTHR43003:SF5">
    <property type="entry name" value="DNA-3-METHYLADENINE GLYCOSYLASE"/>
    <property type="match status" value="1"/>
</dbReference>
<evidence type="ECO:0000256" key="1">
    <source>
        <dbReference type="ARBA" id="ARBA00000086"/>
    </source>
</evidence>
<evidence type="ECO:0000256" key="2">
    <source>
        <dbReference type="ARBA" id="ARBA00012000"/>
    </source>
</evidence>
<dbReference type="GO" id="GO:0006285">
    <property type="term" value="P:base-excision repair, AP site formation"/>
    <property type="evidence" value="ECO:0007669"/>
    <property type="project" value="TreeGrafter"/>
</dbReference>
<dbReference type="Gene3D" id="1.10.340.30">
    <property type="entry name" value="Hypothetical protein, domain 2"/>
    <property type="match status" value="1"/>
</dbReference>
<gene>
    <name evidence="6" type="ORF">Ga0074812_12723</name>
</gene>
<proteinExistence type="predicted"/>
<dbReference type="GO" id="GO:0008725">
    <property type="term" value="F:DNA-3-methyladenine glycosylase activity"/>
    <property type="evidence" value="ECO:0007669"/>
    <property type="project" value="TreeGrafter"/>
</dbReference>
<keyword evidence="3" id="KW-0227">DNA damage</keyword>
<name>A0A0S4QWH5_9ACTN</name>
<evidence type="ECO:0000256" key="3">
    <source>
        <dbReference type="ARBA" id="ARBA00022763"/>
    </source>
</evidence>
<dbReference type="CDD" id="cd00056">
    <property type="entry name" value="ENDO3c"/>
    <property type="match status" value="1"/>
</dbReference>
<dbReference type="InterPro" id="IPR011257">
    <property type="entry name" value="DNA_glycosylase"/>
</dbReference>
<evidence type="ECO:0000256" key="4">
    <source>
        <dbReference type="ARBA" id="ARBA00023204"/>
    </source>
</evidence>
<dbReference type="SMART" id="SM00478">
    <property type="entry name" value="ENDO3c"/>
    <property type="match status" value="1"/>
</dbReference>
<evidence type="ECO:0000313" key="6">
    <source>
        <dbReference type="EMBL" id="CUU59346.1"/>
    </source>
</evidence>
<dbReference type="InterPro" id="IPR051912">
    <property type="entry name" value="Alkylbase_DNA_Glycosylase/TA"/>
</dbReference>
<dbReference type="AlphaFoldDB" id="A0A0S4QWH5"/>